<gene>
    <name evidence="12" type="ORF">ACFPM4_20100</name>
</gene>
<keyword evidence="3" id="KW-0858">Xylan degradation</keyword>
<keyword evidence="13" id="KW-1185">Reference proteome</keyword>
<accession>A0ABW0LQB8</accession>
<protein>
    <recommendedName>
        <fullName evidence="8">Beta-xylanase</fullName>
        <ecNumber evidence="8">3.2.1.8</ecNumber>
    </recommendedName>
</protein>
<dbReference type="Proteomes" id="UP001596147">
    <property type="component" value="Unassembled WGS sequence"/>
</dbReference>
<name>A0ABW0LQB8_9BACI</name>
<evidence type="ECO:0000256" key="10">
    <source>
        <dbReference type="SAM" id="Phobius"/>
    </source>
</evidence>
<evidence type="ECO:0000256" key="5">
    <source>
        <dbReference type="ARBA" id="ARBA00023277"/>
    </source>
</evidence>
<dbReference type="PROSITE" id="PS51760">
    <property type="entry name" value="GH10_2"/>
    <property type="match status" value="1"/>
</dbReference>
<dbReference type="SMART" id="SM00633">
    <property type="entry name" value="Glyco_10"/>
    <property type="match status" value="1"/>
</dbReference>
<feature type="domain" description="GH10" evidence="11">
    <location>
        <begin position="81"/>
        <end position="413"/>
    </location>
</feature>
<evidence type="ECO:0000256" key="4">
    <source>
        <dbReference type="ARBA" id="ARBA00022801"/>
    </source>
</evidence>
<dbReference type="InterPro" id="IPR017853">
    <property type="entry name" value="GH"/>
</dbReference>
<dbReference type="SUPFAM" id="SSF51445">
    <property type="entry name" value="(Trans)glycosidases"/>
    <property type="match status" value="1"/>
</dbReference>
<feature type="compositionally biased region" description="Acidic residues" evidence="9">
    <location>
        <begin position="59"/>
        <end position="73"/>
    </location>
</feature>
<keyword evidence="6 8" id="KW-0326">Glycosidase</keyword>
<dbReference type="EC" id="3.2.1.8" evidence="8"/>
<feature type="transmembrane region" description="Helical" evidence="10">
    <location>
        <begin position="12"/>
        <end position="29"/>
    </location>
</feature>
<dbReference type="PRINTS" id="PR00134">
    <property type="entry name" value="GLHYDRLASE10"/>
</dbReference>
<evidence type="ECO:0000256" key="6">
    <source>
        <dbReference type="ARBA" id="ARBA00023295"/>
    </source>
</evidence>
<dbReference type="InterPro" id="IPR001000">
    <property type="entry name" value="GH10_dom"/>
</dbReference>
<dbReference type="Gene3D" id="3.20.20.80">
    <property type="entry name" value="Glycosidases"/>
    <property type="match status" value="1"/>
</dbReference>
<keyword evidence="5 8" id="KW-0119">Carbohydrate metabolism</keyword>
<feature type="region of interest" description="Disordered" evidence="9">
    <location>
        <begin position="39"/>
        <end position="77"/>
    </location>
</feature>
<dbReference type="Pfam" id="PF00331">
    <property type="entry name" value="Glyco_hydro_10"/>
    <property type="match status" value="1"/>
</dbReference>
<evidence type="ECO:0000256" key="9">
    <source>
        <dbReference type="SAM" id="MobiDB-lite"/>
    </source>
</evidence>
<sequence>MLEYVKKYKWLVIALPLIVALTIVMVIVIKKDDPIPVTKEPQAVDKNDANNDHVSNDNDSNEENEEPLDEQPEDPGPIVIEENIPSLQDVFKDNFILGTSLGVNEIYNTEGPDAQLIKKHFNSLTPANELKWDATEPQEGKFNFTRSDRIVEFAEENDIAVRGHTLIWHSQTPNWVFYDGEGNLASKELLYARMKHHIETVVGRYKGKIYAWDVVNEVLEPADGLPNGLRNSLWYQIAGEEYIEKAFEFAHEADPEAILYINDYNTHIPEKRDYLYDLVKRLKDKGVPIHGVGHQTHIGVFYPPVRELDQMIEKFKDLDVEQEVTEMDMSIYLNDNQKYDTFPEYLQIAQANRYKEIFDIFKKHADELSAVIFWGKDDLNTWLRTFPVRRNNWPLLFDERLQAKYAYWAIVDPSKVPTEASDN</sequence>
<evidence type="ECO:0000256" key="3">
    <source>
        <dbReference type="ARBA" id="ARBA00022651"/>
    </source>
</evidence>
<evidence type="ECO:0000259" key="11">
    <source>
        <dbReference type="PROSITE" id="PS51760"/>
    </source>
</evidence>
<keyword evidence="10" id="KW-1133">Transmembrane helix</keyword>
<comment type="pathway">
    <text evidence="2">Glycan degradation; xylan degradation.</text>
</comment>
<evidence type="ECO:0000313" key="12">
    <source>
        <dbReference type="EMBL" id="MFC5467032.1"/>
    </source>
</evidence>
<reference evidence="13" key="1">
    <citation type="journal article" date="2019" name="Int. J. Syst. Evol. Microbiol.">
        <title>The Global Catalogue of Microorganisms (GCM) 10K type strain sequencing project: providing services to taxonomists for standard genome sequencing and annotation.</title>
        <authorList>
            <consortium name="The Broad Institute Genomics Platform"/>
            <consortium name="The Broad Institute Genome Sequencing Center for Infectious Disease"/>
            <person name="Wu L."/>
            <person name="Ma J."/>
        </authorList>
    </citation>
    <scope>NUCLEOTIDE SEQUENCE [LARGE SCALE GENOMIC DNA]</scope>
    <source>
        <strain evidence="13">CGMCC 1.12237</strain>
    </source>
</reference>
<dbReference type="RefSeq" id="WP_382355873.1">
    <property type="nucleotide sequence ID" value="NZ_JBHSMC010000046.1"/>
</dbReference>
<keyword evidence="4 8" id="KW-0378">Hydrolase</keyword>
<comment type="similarity">
    <text evidence="8">Belongs to the glycosyl hydrolase 10 (cellulase F) family.</text>
</comment>
<evidence type="ECO:0000256" key="8">
    <source>
        <dbReference type="RuleBase" id="RU361174"/>
    </source>
</evidence>
<proteinExistence type="inferred from homology"/>
<dbReference type="PANTHER" id="PTHR31490:SF90">
    <property type="entry name" value="ENDO-1,4-BETA-XYLANASE A"/>
    <property type="match status" value="1"/>
</dbReference>
<evidence type="ECO:0000256" key="1">
    <source>
        <dbReference type="ARBA" id="ARBA00000681"/>
    </source>
</evidence>
<dbReference type="PANTHER" id="PTHR31490">
    <property type="entry name" value="GLYCOSYL HYDROLASE"/>
    <property type="match status" value="1"/>
</dbReference>
<organism evidence="12 13">
    <name type="scientific">Lederbergia graminis</name>
    <dbReference type="NCBI Taxonomy" id="735518"/>
    <lineage>
        <taxon>Bacteria</taxon>
        <taxon>Bacillati</taxon>
        <taxon>Bacillota</taxon>
        <taxon>Bacilli</taxon>
        <taxon>Bacillales</taxon>
        <taxon>Bacillaceae</taxon>
        <taxon>Lederbergia</taxon>
    </lineage>
</organism>
<keyword evidence="10" id="KW-0812">Transmembrane</keyword>
<dbReference type="InterPro" id="IPR044846">
    <property type="entry name" value="GH10"/>
</dbReference>
<feature type="compositionally biased region" description="Basic and acidic residues" evidence="9">
    <location>
        <begin position="42"/>
        <end position="56"/>
    </location>
</feature>
<keyword evidence="7 8" id="KW-0624">Polysaccharide degradation</keyword>
<evidence type="ECO:0000256" key="2">
    <source>
        <dbReference type="ARBA" id="ARBA00004851"/>
    </source>
</evidence>
<dbReference type="EMBL" id="JBHSMC010000046">
    <property type="protein sequence ID" value="MFC5467032.1"/>
    <property type="molecule type" value="Genomic_DNA"/>
</dbReference>
<comment type="catalytic activity">
    <reaction evidence="1 8">
        <text>Endohydrolysis of (1-&gt;4)-beta-D-xylosidic linkages in xylans.</text>
        <dbReference type="EC" id="3.2.1.8"/>
    </reaction>
</comment>
<evidence type="ECO:0000313" key="13">
    <source>
        <dbReference type="Proteomes" id="UP001596147"/>
    </source>
</evidence>
<comment type="caution">
    <text evidence="12">The sequence shown here is derived from an EMBL/GenBank/DDBJ whole genome shotgun (WGS) entry which is preliminary data.</text>
</comment>
<keyword evidence="10" id="KW-0472">Membrane</keyword>
<evidence type="ECO:0000256" key="7">
    <source>
        <dbReference type="ARBA" id="ARBA00023326"/>
    </source>
</evidence>